<dbReference type="AlphaFoldDB" id="A0AAW1VP55"/>
<evidence type="ECO:0008006" key="4">
    <source>
        <dbReference type="Google" id="ProtNLM"/>
    </source>
</evidence>
<evidence type="ECO:0000313" key="3">
    <source>
        <dbReference type="Proteomes" id="UP001457282"/>
    </source>
</evidence>
<evidence type="ECO:0000256" key="1">
    <source>
        <dbReference type="SAM" id="SignalP"/>
    </source>
</evidence>
<proteinExistence type="predicted"/>
<reference evidence="2 3" key="1">
    <citation type="journal article" date="2023" name="G3 (Bethesda)">
        <title>A chromosome-length genome assembly and annotation of blackberry (Rubus argutus, cv. 'Hillquist').</title>
        <authorList>
            <person name="Bruna T."/>
            <person name="Aryal R."/>
            <person name="Dudchenko O."/>
            <person name="Sargent D.J."/>
            <person name="Mead D."/>
            <person name="Buti M."/>
            <person name="Cavallini A."/>
            <person name="Hytonen T."/>
            <person name="Andres J."/>
            <person name="Pham M."/>
            <person name="Weisz D."/>
            <person name="Mascagni F."/>
            <person name="Usai G."/>
            <person name="Natali L."/>
            <person name="Bassil N."/>
            <person name="Fernandez G.E."/>
            <person name="Lomsadze A."/>
            <person name="Armour M."/>
            <person name="Olukolu B."/>
            <person name="Poorten T."/>
            <person name="Britton C."/>
            <person name="Davik J."/>
            <person name="Ashrafi H."/>
            <person name="Aiden E.L."/>
            <person name="Borodovsky M."/>
            <person name="Worthington M."/>
        </authorList>
    </citation>
    <scope>NUCLEOTIDE SEQUENCE [LARGE SCALE GENOMIC DNA]</scope>
    <source>
        <strain evidence="2">PI 553951</strain>
    </source>
</reference>
<feature type="signal peptide" evidence="1">
    <location>
        <begin position="1"/>
        <end position="25"/>
    </location>
</feature>
<gene>
    <name evidence="2" type="ORF">M0R45_000805</name>
</gene>
<protein>
    <recommendedName>
        <fullName evidence="4">Secreted protein</fullName>
    </recommendedName>
</protein>
<dbReference type="Proteomes" id="UP001457282">
    <property type="component" value="Unassembled WGS sequence"/>
</dbReference>
<sequence>MREGTLSFSCFLLFLSRLRLHFESASPAIHNKQSHTHPPVMASHLATVNHNHNQETFTLFLFSLRPTPLTSAMLTTTPLGVQISSTHRAQLTPAPLHRSFLRSFLKPRCRREAHAQSFSGRNTASTQPSLWFFTRAGNHQQPS</sequence>
<organism evidence="2 3">
    <name type="scientific">Rubus argutus</name>
    <name type="common">Southern blackberry</name>
    <dbReference type="NCBI Taxonomy" id="59490"/>
    <lineage>
        <taxon>Eukaryota</taxon>
        <taxon>Viridiplantae</taxon>
        <taxon>Streptophyta</taxon>
        <taxon>Embryophyta</taxon>
        <taxon>Tracheophyta</taxon>
        <taxon>Spermatophyta</taxon>
        <taxon>Magnoliopsida</taxon>
        <taxon>eudicotyledons</taxon>
        <taxon>Gunneridae</taxon>
        <taxon>Pentapetalae</taxon>
        <taxon>rosids</taxon>
        <taxon>fabids</taxon>
        <taxon>Rosales</taxon>
        <taxon>Rosaceae</taxon>
        <taxon>Rosoideae</taxon>
        <taxon>Rosoideae incertae sedis</taxon>
        <taxon>Rubus</taxon>
    </lineage>
</organism>
<evidence type="ECO:0000313" key="2">
    <source>
        <dbReference type="EMBL" id="KAK9904371.1"/>
    </source>
</evidence>
<accession>A0AAW1VP55</accession>
<feature type="chain" id="PRO_5043609763" description="Secreted protein" evidence="1">
    <location>
        <begin position="26"/>
        <end position="143"/>
    </location>
</feature>
<keyword evidence="1" id="KW-0732">Signal</keyword>
<comment type="caution">
    <text evidence="2">The sequence shown here is derived from an EMBL/GenBank/DDBJ whole genome shotgun (WGS) entry which is preliminary data.</text>
</comment>
<name>A0AAW1VP55_RUBAR</name>
<dbReference type="EMBL" id="JBEDUW010000201">
    <property type="protein sequence ID" value="KAK9904371.1"/>
    <property type="molecule type" value="Genomic_DNA"/>
</dbReference>
<keyword evidence="3" id="KW-1185">Reference proteome</keyword>